<dbReference type="AlphaFoldDB" id="A0A8M1GSQ7"/>
<name>A0A8M1GSQ7_URSMA</name>
<protein>
    <submittedName>
        <fullName evidence="3">Myosin heavy chain IB-like</fullName>
    </submittedName>
</protein>
<dbReference type="GeneID" id="121104648"/>
<dbReference type="RefSeq" id="XP_040494594.1">
    <property type="nucleotide sequence ID" value="XM_040638660.1"/>
</dbReference>
<feature type="region of interest" description="Disordered" evidence="1">
    <location>
        <begin position="1"/>
        <end position="263"/>
    </location>
</feature>
<organism evidence="2 3">
    <name type="scientific">Ursus maritimus</name>
    <name type="common">Polar bear</name>
    <name type="synonym">Thalarctos maritimus</name>
    <dbReference type="NCBI Taxonomy" id="29073"/>
    <lineage>
        <taxon>Eukaryota</taxon>
        <taxon>Metazoa</taxon>
        <taxon>Chordata</taxon>
        <taxon>Craniata</taxon>
        <taxon>Vertebrata</taxon>
        <taxon>Euteleostomi</taxon>
        <taxon>Mammalia</taxon>
        <taxon>Eutheria</taxon>
        <taxon>Laurasiatheria</taxon>
        <taxon>Carnivora</taxon>
        <taxon>Caniformia</taxon>
        <taxon>Ursidae</taxon>
        <taxon>Ursus</taxon>
    </lineage>
</organism>
<dbReference type="KEGG" id="umr:121104648"/>
<feature type="compositionally biased region" description="Basic and acidic residues" evidence="1">
    <location>
        <begin position="222"/>
        <end position="236"/>
    </location>
</feature>
<sequence>MRSSRGCGRLGSARPDGSGRLQERSAAPGPRVSVRARLSGAPSEKAGAAPGQQTPPPPPEPRVPRRPGPAAAPGGSTWSSSSSNPADSPRGPVPAPPRRGRLRPPLPGAWPRARAIPPPPPLPGERESKGGSAGGRRDGGSGRAQGTGGRGRRGRGGAAGRGAAGDVTSSGEERLGPGRRGGADPGESVARAGGCGLHEAAGRNRRDPRALGGPGRGQPGLRGERTAPKPGERATPRSETAAASGSPRDRARAAGLTSLSEYPPYSPRWHPVPALAAHFDASVLLLLMFFARPCCPPCISPGEPDLG</sequence>
<evidence type="ECO:0000313" key="2">
    <source>
        <dbReference type="Proteomes" id="UP000261680"/>
    </source>
</evidence>
<keyword evidence="2" id="KW-1185">Reference proteome</keyword>
<proteinExistence type="predicted"/>
<evidence type="ECO:0000256" key="1">
    <source>
        <dbReference type="SAM" id="MobiDB-lite"/>
    </source>
</evidence>
<feature type="compositionally biased region" description="Basic and acidic residues" evidence="1">
    <location>
        <begin position="200"/>
        <end position="209"/>
    </location>
</feature>
<reference evidence="3" key="1">
    <citation type="submission" date="2025-08" db="UniProtKB">
        <authorList>
            <consortium name="RefSeq"/>
        </authorList>
    </citation>
    <scope>IDENTIFICATION</scope>
    <source>
        <tissue evidence="3">Whole blood</tissue>
    </source>
</reference>
<feature type="compositionally biased region" description="Low complexity" evidence="1">
    <location>
        <begin position="68"/>
        <end position="90"/>
    </location>
</feature>
<feature type="compositionally biased region" description="Basic and acidic residues" evidence="1">
    <location>
        <begin position="124"/>
        <end position="140"/>
    </location>
</feature>
<accession>A0A8M1GSQ7</accession>
<evidence type="ECO:0000313" key="3">
    <source>
        <dbReference type="RefSeq" id="XP_040494594.1"/>
    </source>
</evidence>
<dbReference type="Proteomes" id="UP000261680">
    <property type="component" value="Unplaced"/>
</dbReference>
<gene>
    <name evidence="3" type="primary">LOC121104648</name>
</gene>